<keyword evidence="1" id="KW-0805">Transcription regulation</keyword>
<dbReference type="OrthoDB" id="9806864at2"/>
<organism evidence="5 6">
    <name type="scientific">Megasphaera paucivorans</name>
    <dbReference type="NCBI Taxonomy" id="349095"/>
    <lineage>
        <taxon>Bacteria</taxon>
        <taxon>Bacillati</taxon>
        <taxon>Bacillota</taxon>
        <taxon>Negativicutes</taxon>
        <taxon>Veillonellales</taxon>
        <taxon>Veillonellaceae</taxon>
        <taxon>Megasphaera</taxon>
    </lineage>
</organism>
<dbReference type="GO" id="GO:0003677">
    <property type="term" value="F:DNA binding"/>
    <property type="evidence" value="ECO:0007669"/>
    <property type="project" value="UniProtKB-KW"/>
</dbReference>
<protein>
    <submittedName>
        <fullName evidence="5">DNA-binding transcriptional regulator, MarR family</fullName>
    </submittedName>
</protein>
<dbReference type="InterPro" id="IPR039422">
    <property type="entry name" value="MarR/SlyA-like"/>
</dbReference>
<keyword evidence="6" id="KW-1185">Reference proteome</keyword>
<dbReference type="GO" id="GO:0006950">
    <property type="term" value="P:response to stress"/>
    <property type="evidence" value="ECO:0007669"/>
    <property type="project" value="TreeGrafter"/>
</dbReference>
<dbReference type="InterPro" id="IPR036388">
    <property type="entry name" value="WH-like_DNA-bd_sf"/>
</dbReference>
<dbReference type="EMBL" id="FNHQ01000043">
    <property type="protein sequence ID" value="SDN37796.1"/>
    <property type="molecule type" value="Genomic_DNA"/>
</dbReference>
<evidence type="ECO:0000256" key="2">
    <source>
        <dbReference type="ARBA" id="ARBA00023125"/>
    </source>
</evidence>
<proteinExistence type="predicted"/>
<name>A0A1H0AX59_9FIRM</name>
<keyword evidence="2 5" id="KW-0238">DNA-binding</keyword>
<accession>A0A1H0AX59</accession>
<keyword evidence="3" id="KW-0804">Transcription</keyword>
<dbReference type="STRING" id="349095.SAMN05660299_02612"/>
<dbReference type="SUPFAM" id="SSF46785">
    <property type="entry name" value="Winged helix' DNA-binding domain"/>
    <property type="match status" value="1"/>
</dbReference>
<dbReference type="GO" id="GO:0003700">
    <property type="term" value="F:DNA-binding transcription factor activity"/>
    <property type="evidence" value="ECO:0007669"/>
    <property type="project" value="InterPro"/>
</dbReference>
<sequence length="164" mass="19186">MFNSQFENDSFESPGFLFIRAYNNWHTQIQKKLRLINLTHPQFVILTVAAYLQHEGRNPTQKMVADYASIDVMTTSQIIRLLEKKKYIQRKQHPQDTRAKMIFILEAGLKKVNQGLPLIEAIDAAYFGSLRSDMPCFMDSLRRLSSFDFLSDINTEHNITNYHR</sequence>
<dbReference type="PANTHER" id="PTHR33164:SF64">
    <property type="entry name" value="TRANSCRIPTIONAL REGULATOR SLYA"/>
    <property type="match status" value="1"/>
</dbReference>
<feature type="domain" description="HTH marR-type" evidence="4">
    <location>
        <begin position="1"/>
        <end position="155"/>
    </location>
</feature>
<evidence type="ECO:0000313" key="5">
    <source>
        <dbReference type="EMBL" id="SDN37796.1"/>
    </source>
</evidence>
<dbReference type="RefSeq" id="WP_091652762.1">
    <property type="nucleotide sequence ID" value="NZ_FNHQ01000043.1"/>
</dbReference>
<dbReference type="Pfam" id="PF01047">
    <property type="entry name" value="MarR"/>
    <property type="match status" value="1"/>
</dbReference>
<gene>
    <name evidence="5" type="ORF">SAMN05660299_02612</name>
</gene>
<dbReference type="InterPro" id="IPR036390">
    <property type="entry name" value="WH_DNA-bd_sf"/>
</dbReference>
<evidence type="ECO:0000259" key="4">
    <source>
        <dbReference type="PROSITE" id="PS50995"/>
    </source>
</evidence>
<evidence type="ECO:0000256" key="3">
    <source>
        <dbReference type="ARBA" id="ARBA00023163"/>
    </source>
</evidence>
<dbReference type="Proteomes" id="UP000199309">
    <property type="component" value="Unassembled WGS sequence"/>
</dbReference>
<reference evidence="5 6" key="1">
    <citation type="submission" date="2016-10" db="EMBL/GenBank/DDBJ databases">
        <authorList>
            <person name="de Groot N.N."/>
        </authorList>
    </citation>
    <scope>NUCLEOTIDE SEQUENCE [LARGE SCALE GENOMIC DNA]</scope>
    <source>
        <strain evidence="5 6">DSM 16981</strain>
    </source>
</reference>
<dbReference type="PANTHER" id="PTHR33164">
    <property type="entry name" value="TRANSCRIPTIONAL REGULATOR, MARR FAMILY"/>
    <property type="match status" value="1"/>
</dbReference>
<dbReference type="PROSITE" id="PS50995">
    <property type="entry name" value="HTH_MARR_2"/>
    <property type="match status" value="1"/>
</dbReference>
<dbReference type="SMART" id="SM00347">
    <property type="entry name" value="HTH_MARR"/>
    <property type="match status" value="1"/>
</dbReference>
<dbReference type="Gene3D" id="1.10.10.10">
    <property type="entry name" value="Winged helix-like DNA-binding domain superfamily/Winged helix DNA-binding domain"/>
    <property type="match status" value="1"/>
</dbReference>
<dbReference type="InterPro" id="IPR000835">
    <property type="entry name" value="HTH_MarR-typ"/>
</dbReference>
<evidence type="ECO:0000313" key="6">
    <source>
        <dbReference type="Proteomes" id="UP000199309"/>
    </source>
</evidence>
<evidence type="ECO:0000256" key="1">
    <source>
        <dbReference type="ARBA" id="ARBA00023015"/>
    </source>
</evidence>
<dbReference type="AlphaFoldDB" id="A0A1H0AX59"/>